<dbReference type="InterPro" id="IPR038377">
    <property type="entry name" value="Na/Glc_symporter_sf"/>
</dbReference>
<sequence length="528" mass="57655">MIDQFSLLDWSVFGFYALILVLSGLWFNRKAQSSKDYFLAGNQMPVWLVGVSVLATSQSAATFLGGPDQGYRGDLTYLATNLAGFIAAFFVAYFLMPKFYQYKVFTVYELLAQRFGERSKYQAGTVYLVGRLFASGSRLYMAALAVAMILFGNIEALNVVLSILLIAVIGFAYTMYGGIRSVIYSDLIQACVYILAALLVLGYLLLSIPADFSTIWQVLADPGDGQSSKLTVFNFNLDFGGAGVFSFWSILTGFVLLNIAAFGLDQDVTQRMLTCKDSKSATRALVSSIFMGIPVVLIFVCIGLLLFVYYQRPDIMNSGISDAPTPEFVGQTVTIFMYYVLTDLPNGIKAVVTIGIIAAALSTLNSGLNSMSSVAVQDLYKGYYCGVIKKMQPAETQLVTAGRISMGIVAILLSGMAALCYYWQQYTDMPLLAFALSVMVFSYSGLLGVYFTALFTNRGSPTSILAALIIGFSIPLLMQPYIQTLYLSESHQFDLNFSYQLLIATSVATLICCLGKSKQNKTFSAEAA</sequence>
<feature type="transmembrane region" description="Helical" evidence="12">
    <location>
        <begin position="128"/>
        <end position="150"/>
    </location>
</feature>
<evidence type="ECO:0000313" key="13">
    <source>
        <dbReference type="EMBL" id="MDT0595358.1"/>
    </source>
</evidence>
<accession>A0ABU2ZTJ0</accession>
<feature type="transmembrane region" description="Helical" evidence="12">
    <location>
        <begin position="497"/>
        <end position="515"/>
    </location>
</feature>
<dbReference type="RefSeq" id="WP_311368875.1">
    <property type="nucleotide sequence ID" value="NZ_JAVRHX010000003.1"/>
</dbReference>
<dbReference type="Pfam" id="PF00474">
    <property type="entry name" value="SSF"/>
    <property type="match status" value="1"/>
</dbReference>
<feature type="transmembrane region" description="Helical" evidence="12">
    <location>
        <begin position="347"/>
        <end position="364"/>
    </location>
</feature>
<evidence type="ECO:0000313" key="14">
    <source>
        <dbReference type="Proteomes" id="UP001253545"/>
    </source>
</evidence>
<dbReference type="PANTHER" id="PTHR42985:SF40">
    <property type="entry name" value="LD47995P-RELATED"/>
    <property type="match status" value="1"/>
</dbReference>
<name>A0ABU2ZTJ0_9ALTE</name>
<feature type="transmembrane region" description="Helical" evidence="12">
    <location>
        <begin position="398"/>
        <end position="424"/>
    </location>
</feature>
<gene>
    <name evidence="13" type="ORF">RM552_10920</name>
</gene>
<keyword evidence="6 12" id="KW-1133">Transmembrane helix</keyword>
<feature type="transmembrane region" description="Helical" evidence="12">
    <location>
        <begin position="156"/>
        <end position="175"/>
    </location>
</feature>
<comment type="caution">
    <text evidence="13">The sequence shown here is derived from an EMBL/GenBank/DDBJ whole genome shotgun (WGS) entry which is preliminary data.</text>
</comment>
<evidence type="ECO:0000256" key="6">
    <source>
        <dbReference type="ARBA" id="ARBA00022989"/>
    </source>
</evidence>
<comment type="similarity">
    <text evidence="2 11">Belongs to the sodium:solute symporter (SSF) (TC 2.A.21) family.</text>
</comment>
<organism evidence="13 14">
    <name type="scientific">Glaciecola petra</name>
    <dbReference type="NCBI Taxonomy" id="3075602"/>
    <lineage>
        <taxon>Bacteria</taxon>
        <taxon>Pseudomonadati</taxon>
        <taxon>Pseudomonadota</taxon>
        <taxon>Gammaproteobacteria</taxon>
        <taxon>Alteromonadales</taxon>
        <taxon>Alteromonadaceae</taxon>
        <taxon>Glaciecola</taxon>
    </lineage>
</organism>
<evidence type="ECO:0000256" key="1">
    <source>
        <dbReference type="ARBA" id="ARBA00004651"/>
    </source>
</evidence>
<evidence type="ECO:0000256" key="11">
    <source>
        <dbReference type="RuleBase" id="RU362091"/>
    </source>
</evidence>
<dbReference type="PANTHER" id="PTHR42985">
    <property type="entry name" value="SODIUM-COUPLED MONOCARBOXYLATE TRANSPORTER"/>
    <property type="match status" value="1"/>
</dbReference>
<keyword evidence="9 12" id="KW-0472">Membrane</keyword>
<dbReference type="EMBL" id="JAVRHX010000003">
    <property type="protein sequence ID" value="MDT0595358.1"/>
    <property type="molecule type" value="Genomic_DNA"/>
</dbReference>
<evidence type="ECO:0000256" key="2">
    <source>
        <dbReference type="ARBA" id="ARBA00006434"/>
    </source>
</evidence>
<dbReference type="PROSITE" id="PS50283">
    <property type="entry name" value="NA_SOLUT_SYMP_3"/>
    <property type="match status" value="1"/>
</dbReference>
<evidence type="ECO:0000256" key="3">
    <source>
        <dbReference type="ARBA" id="ARBA00022448"/>
    </source>
</evidence>
<evidence type="ECO:0000256" key="4">
    <source>
        <dbReference type="ARBA" id="ARBA00022475"/>
    </source>
</evidence>
<feature type="transmembrane region" description="Helical" evidence="12">
    <location>
        <begin position="6"/>
        <end position="26"/>
    </location>
</feature>
<feature type="transmembrane region" description="Helical" evidence="12">
    <location>
        <begin position="463"/>
        <end position="482"/>
    </location>
</feature>
<dbReference type="CDD" id="cd11493">
    <property type="entry name" value="SLC5sbd_NIS-like_u1"/>
    <property type="match status" value="1"/>
</dbReference>
<evidence type="ECO:0000256" key="12">
    <source>
        <dbReference type="SAM" id="Phobius"/>
    </source>
</evidence>
<evidence type="ECO:0000256" key="9">
    <source>
        <dbReference type="ARBA" id="ARBA00023136"/>
    </source>
</evidence>
<protein>
    <submittedName>
        <fullName evidence="13">Sodium:solute symporter</fullName>
    </submittedName>
</protein>
<evidence type="ECO:0000256" key="5">
    <source>
        <dbReference type="ARBA" id="ARBA00022692"/>
    </source>
</evidence>
<dbReference type="InterPro" id="IPR001734">
    <property type="entry name" value="Na/solute_symporter"/>
</dbReference>
<feature type="transmembrane region" description="Helical" evidence="12">
    <location>
        <begin position="285"/>
        <end position="310"/>
    </location>
</feature>
<feature type="transmembrane region" description="Helical" evidence="12">
    <location>
        <begin position="77"/>
        <end position="96"/>
    </location>
</feature>
<reference evidence="13 14" key="1">
    <citation type="submission" date="2023-09" db="EMBL/GenBank/DDBJ databases">
        <authorList>
            <person name="Rey-Velasco X."/>
        </authorList>
    </citation>
    <scope>NUCLEOTIDE SEQUENCE [LARGE SCALE GENOMIC DNA]</scope>
    <source>
        <strain evidence="13 14">P117</strain>
    </source>
</reference>
<keyword evidence="8" id="KW-0406">Ion transport</keyword>
<keyword evidence="5 12" id="KW-0812">Transmembrane</keyword>
<dbReference type="Proteomes" id="UP001253545">
    <property type="component" value="Unassembled WGS sequence"/>
</dbReference>
<feature type="transmembrane region" description="Helical" evidence="12">
    <location>
        <begin position="46"/>
        <end position="65"/>
    </location>
</feature>
<keyword evidence="14" id="KW-1185">Reference proteome</keyword>
<dbReference type="InterPro" id="IPR051163">
    <property type="entry name" value="Sodium:Solute_Symporter_SSF"/>
</dbReference>
<keyword evidence="7" id="KW-0915">Sodium</keyword>
<keyword evidence="10" id="KW-0739">Sodium transport</keyword>
<dbReference type="Gene3D" id="1.20.1730.10">
    <property type="entry name" value="Sodium/glucose cotransporter"/>
    <property type="match status" value="1"/>
</dbReference>
<keyword evidence="3" id="KW-0813">Transport</keyword>
<keyword evidence="4" id="KW-1003">Cell membrane</keyword>
<evidence type="ECO:0000256" key="8">
    <source>
        <dbReference type="ARBA" id="ARBA00023065"/>
    </source>
</evidence>
<feature type="transmembrane region" description="Helical" evidence="12">
    <location>
        <begin position="430"/>
        <end position="451"/>
    </location>
</feature>
<feature type="transmembrane region" description="Helical" evidence="12">
    <location>
        <begin position="245"/>
        <end position="264"/>
    </location>
</feature>
<comment type="subcellular location">
    <subcellularLocation>
        <location evidence="1">Cell membrane</location>
        <topology evidence="1">Multi-pass membrane protein</topology>
    </subcellularLocation>
</comment>
<evidence type="ECO:0000256" key="7">
    <source>
        <dbReference type="ARBA" id="ARBA00023053"/>
    </source>
</evidence>
<evidence type="ECO:0000256" key="10">
    <source>
        <dbReference type="ARBA" id="ARBA00023201"/>
    </source>
</evidence>
<proteinExistence type="inferred from homology"/>
<feature type="transmembrane region" description="Helical" evidence="12">
    <location>
        <begin position="187"/>
        <end position="206"/>
    </location>
</feature>